<evidence type="ECO:0000313" key="1">
    <source>
        <dbReference type="EMBL" id="NLR20619.1"/>
    </source>
</evidence>
<dbReference type="RefSeq" id="WP_082083462.1">
    <property type="nucleotide sequence ID" value="NZ_CBCSDF010000002.1"/>
</dbReference>
<dbReference type="Proteomes" id="UP001304419">
    <property type="component" value="Chromosome 1"/>
</dbReference>
<dbReference type="AlphaFoldDB" id="A0A8I2H3X0"/>
<keyword evidence="4" id="KW-1185">Reference proteome</keyword>
<evidence type="ECO:0000313" key="3">
    <source>
        <dbReference type="Proteomes" id="UP000646877"/>
    </source>
</evidence>
<proteinExistence type="predicted"/>
<name>A0A8I2H3X0_9GAMM</name>
<dbReference type="Gene3D" id="3.90.550.10">
    <property type="entry name" value="Spore Coat Polysaccharide Biosynthesis Protein SpsA, Chain A"/>
    <property type="match status" value="1"/>
</dbReference>
<gene>
    <name evidence="1" type="ORF">F9Y85_04655</name>
    <name evidence="2" type="ORF">R5H13_06415</name>
</gene>
<dbReference type="Proteomes" id="UP000646877">
    <property type="component" value="Unassembled WGS sequence"/>
</dbReference>
<dbReference type="GeneID" id="67501174"/>
<dbReference type="EMBL" id="WEIA01000002">
    <property type="protein sequence ID" value="NLR20619.1"/>
    <property type="molecule type" value="Genomic_DNA"/>
</dbReference>
<keyword evidence="1" id="KW-0808">Transferase</keyword>
<accession>A0A8I2H3X0</accession>
<sequence>MNQSDSIYESLKNKDFHIIIQARMTSTRLPKKVMLPLCGRPVLQVMIERLSPFKDKIIVATTNDGSQTPITELCKSLGVRFVEGDTHDVLSRYYLAAELVNAKPDTVLVRCTSDCPLIDAYETAKVVSHFFNIRNNFDYVCAGPHCGFPNGLDTEVFTFAALAQAHASASQDFEREHLTQYIVKNLKVADYSYHEDLSGWRLTLDEPDDYLAIQKVFQLFDNKTEFSFPELKRKLKAHPEVLDINKHVEQVKVG</sequence>
<organism evidence="1 3">
    <name type="scientific">Pseudoalteromonas maricaloris</name>
    <dbReference type="NCBI Taxonomy" id="184924"/>
    <lineage>
        <taxon>Bacteria</taxon>
        <taxon>Pseudomonadati</taxon>
        <taxon>Pseudomonadota</taxon>
        <taxon>Gammaproteobacteria</taxon>
        <taxon>Alteromonadales</taxon>
        <taxon>Pseudoalteromonadaceae</taxon>
        <taxon>Pseudoalteromonas</taxon>
    </lineage>
</organism>
<evidence type="ECO:0000313" key="4">
    <source>
        <dbReference type="Proteomes" id="UP001304419"/>
    </source>
</evidence>
<dbReference type="GO" id="GO:0005829">
    <property type="term" value="C:cytosol"/>
    <property type="evidence" value="ECO:0007669"/>
    <property type="project" value="TreeGrafter"/>
</dbReference>
<dbReference type="Pfam" id="PF02348">
    <property type="entry name" value="CTP_transf_3"/>
    <property type="match status" value="1"/>
</dbReference>
<dbReference type="PANTHER" id="PTHR42866:SF1">
    <property type="entry name" value="SPORE COAT POLYSACCHARIDE BIOSYNTHESIS PROTEIN SPSF"/>
    <property type="match status" value="1"/>
</dbReference>
<dbReference type="CDD" id="cd02518">
    <property type="entry name" value="GT2_SpsF"/>
    <property type="match status" value="1"/>
</dbReference>
<protein>
    <submittedName>
        <fullName evidence="2">Glycosyltransferase family protein</fullName>
    </submittedName>
    <submittedName>
        <fullName evidence="1">NTP transferase domain-containing protein</fullName>
    </submittedName>
</protein>
<evidence type="ECO:0000313" key="2">
    <source>
        <dbReference type="EMBL" id="WOX29895.1"/>
    </source>
</evidence>
<dbReference type="GO" id="GO:0016740">
    <property type="term" value="F:transferase activity"/>
    <property type="evidence" value="ECO:0007669"/>
    <property type="project" value="UniProtKB-KW"/>
</dbReference>
<dbReference type="InterPro" id="IPR029044">
    <property type="entry name" value="Nucleotide-diphossugar_trans"/>
</dbReference>
<dbReference type="PANTHER" id="PTHR42866">
    <property type="entry name" value="3-DEOXY-MANNO-OCTULOSONATE CYTIDYLYLTRANSFERASE"/>
    <property type="match status" value="1"/>
</dbReference>
<reference evidence="2 4" key="2">
    <citation type="submission" date="2023-10" db="EMBL/GenBank/DDBJ databases">
        <title>To unveil natural product biosynthetic capacity in Pseudoalteromonas.</title>
        <authorList>
            <person name="Wang J."/>
        </authorList>
    </citation>
    <scope>NUCLEOTIDE SEQUENCE [LARGE SCALE GENOMIC DNA]</scope>
    <source>
        <strain evidence="2 4">DSM 15914</strain>
    </source>
</reference>
<dbReference type="EMBL" id="CP137578">
    <property type="protein sequence ID" value="WOX29895.1"/>
    <property type="molecule type" value="Genomic_DNA"/>
</dbReference>
<dbReference type="InterPro" id="IPR003329">
    <property type="entry name" value="Cytidylyl_trans"/>
</dbReference>
<dbReference type="SUPFAM" id="SSF53448">
    <property type="entry name" value="Nucleotide-diphospho-sugar transferases"/>
    <property type="match status" value="1"/>
</dbReference>
<reference evidence="1" key="1">
    <citation type="submission" date="2019-10" db="EMBL/GenBank/DDBJ databases">
        <authorList>
            <person name="Paulsen S."/>
        </authorList>
    </citation>
    <scope>NUCLEOTIDE SEQUENCE</scope>
    <source>
        <strain evidence="1">LMG 19692</strain>
    </source>
</reference>